<dbReference type="InterPro" id="IPR050595">
    <property type="entry name" value="Bact_response_regulator"/>
</dbReference>
<feature type="modified residue" description="4-aspartylphosphate" evidence="2">
    <location>
        <position position="60"/>
    </location>
</feature>
<evidence type="ECO:0000259" key="3">
    <source>
        <dbReference type="PROSITE" id="PS50110"/>
    </source>
</evidence>
<gene>
    <name evidence="4" type="ORF">FNU76_00235</name>
</gene>
<evidence type="ECO:0000313" key="5">
    <source>
        <dbReference type="Proteomes" id="UP000317550"/>
    </source>
</evidence>
<feature type="domain" description="Response regulatory" evidence="3">
    <location>
        <begin position="3"/>
        <end position="126"/>
    </location>
</feature>
<dbReference type="AlphaFoldDB" id="A0A516S9S1"/>
<dbReference type="RefSeq" id="WP_143855820.1">
    <property type="nucleotide sequence ID" value="NZ_CP041730.1"/>
</dbReference>
<dbReference type="EMBL" id="CP041730">
    <property type="protein sequence ID" value="QDQ24895.1"/>
    <property type="molecule type" value="Genomic_DNA"/>
</dbReference>
<dbReference type="GO" id="GO:0000160">
    <property type="term" value="P:phosphorelay signal transduction system"/>
    <property type="evidence" value="ECO:0007669"/>
    <property type="project" value="InterPro"/>
</dbReference>
<dbReference type="Pfam" id="PF00072">
    <property type="entry name" value="Response_reg"/>
    <property type="match status" value="1"/>
</dbReference>
<proteinExistence type="predicted"/>
<dbReference type="InterPro" id="IPR011006">
    <property type="entry name" value="CheY-like_superfamily"/>
</dbReference>
<reference evidence="5" key="1">
    <citation type="submission" date="2019-07" db="EMBL/GenBank/DDBJ databases">
        <title>Chitinimonas sp. nov., isolated from Ny-Alesund, arctica soil.</title>
        <authorList>
            <person name="Xu Q."/>
            <person name="Peng F."/>
        </authorList>
    </citation>
    <scope>NUCLEOTIDE SEQUENCE [LARGE SCALE GENOMIC DNA]</scope>
    <source>
        <strain evidence="5">R3-44</strain>
    </source>
</reference>
<dbReference type="Gene3D" id="3.40.50.2300">
    <property type="match status" value="1"/>
</dbReference>
<dbReference type="Proteomes" id="UP000317550">
    <property type="component" value="Chromosome"/>
</dbReference>
<dbReference type="SMART" id="SM00448">
    <property type="entry name" value="REC"/>
    <property type="match status" value="1"/>
</dbReference>
<accession>A0A516S9S1</accession>
<keyword evidence="1 2" id="KW-0597">Phosphoprotein</keyword>
<evidence type="ECO:0000256" key="1">
    <source>
        <dbReference type="ARBA" id="ARBA00022553"/>
    </source>
</evidence>
<dbReference type="PROSITE" id="PS50110">
    <property type="entry name" value="RESPONSE_REGULATORY"/>
    <property type="match status" value="1"/>
</dbReference>
<protein>
    <submittedName>
        <fullName evidence="4">Response regulator</fullName>
    </submittedName>
</protein>
<evidence type="ECO:0000256" key="2">
    <source>
        <dbReference type="PROSITE-ProRule" id="PRU00169"/>
    </source>
</evidence>
<dbReference type="KEGG" id="cari:FNU76_00235"/>
<evidence type="ECO:0000313" key="4">
    <source>
        <dbReference type="EMBL" id="QDQ24895.1"/>
    </source>
</evidence>
<dbReference type="PANTHER" id="PTHR44591:SF19">
    <property type="entry name" value="TWO-COMPONENT RESPONSE REGULATOR-RELATED"/>
    <property type="match status" value="1"/>
</dbReference>
<name>A0A516S9S1_9NEIS</name>
<sequence length="152" mass="17403">MHYIMLVDDEQNLLNALSRELARVEDEQGQPIALAVDCYPDPASALMAAEIKSYDLVISDYRMPGMNGVEFLSQFRRHQPDAIRIILSGSTDVPGLIRAVNEAQIFHLLRKPWCEEELKQLILRGIRERQRLLENKRLADVVRAGQSAVRHR</sequence>
<keyword evidence="5" id="KW-1185">Reference proteome</keyword>
<dbReference type="InterPro" id="IPR001789">
    <property type="entry name" value="Sig_transdc_resp-reg_receiver"/>
</dbReference>
<dbReference type="SUPFAM" id="SSF52172">
    <property type="entry name" value="CheY-like"/>
    <property type="match status" value="1"/>
</dbReference>
<dbReference type="PANTHER" id="PTHR44591">
    <property type="entry name" value="STRESS RESPONSE REGULATOR PROTEIN 1"/>
    <property type="match status" value="1"/>
</dbReference>
<organism evidence="4 5">
    <name type="scientific">Chitinimonas arctica</name>
    <dbReference type="NCBI Taxonomy" id="2594795"/>
    <lineage>
        <taxon>Bacteria</taxon>
        <taxon>Pseudomonadati</taxon>
        <taxon>Pseudomonadota</taxon>
        <taxon>Betaproteobacteria</taxon>
        <taxon>Neisseriales</taxon>
        <taxon>Chitinibacteraceae</taxon>
        <taxon>Chitinimonas</taxon>
    </lineage>
</organism>
<dbReference type="OrthoDB" id="236568at2"/>